<accession>A0A8S3K949</accession>
<name>A0A8S3K949_9BILA</name>
<dbReference type="SUPFAM" id="SSF57850">
    <property type="entry name" value="RING/U-box"/>
    <property type="match status" value="1"/>
</dbReference>
<sequence length="55" mass="6027">TDVCAKCHSLIYSPDIQFNPPISVFFCLHVFHAKCIEANPEVCGVCSTSSLFGSY</sequence>
<evidence type="ECO:0008006" key="3">
    <source>
        <dbReference type="Google" id="ProtNLM"/>
    </source>
</evidence>
<gene>
    <name evidence="1" type="ORF">SMN809_LOCUS85561</name>
</gene>
<comment type="caution">
    <text evidence="1">The sequence shown here is derived from an EMBL/GenBank/DDBJ whole genome shotgun (WGS) entry which is preliminary data.</text>
</comment>
<reference evidence="1" key="1">
    <citation type="submission" date="2021-02" db="EMBL/GenBank/DDBJ databases">
        <authorList>
            <person name="Nowell W R."/>
        </authorList>
    </citation>
    <scope>NUCLEOTIDE SEQUENCE</scope>
</reference>
<protein>
    <recommendedName>
        <fullName evidence="3">RING-type domain-containing protein</fullName>
    </recommendedName>
</protein>
<dbReference type="AlphaFoldDB" id="A0A8S3K949"/>
<organism evidence="1 2">
    <name type="scientific">Rotaria magnacalcarata</name>
    <dbReference type="NCBI Taxonomy" id="392030"/>
    <lineage>
        <taxon>Eukaryota</taxon>
        <taxon>Metazoa</taxon>
        <taxon>Spiralia</taxon>
        <taxon>Gnathifera</taxon>
        <taxon>Rotifera</taxon>
        <taxon>Eurotatoria</taxon>
        <taxon>Bdelloidea</taxon>
        <taxon>Philodinida</taxon>
        <taxon>Philodinidae</taxon>
        <taxon>Rotaria</taxon>
    </lineage>
</organism>
<feature type="non-terminal residue" evidence="1">
    <location>
        <position position="1"/>
    </location>
</feature>
<proteinExistence type="predicted"/>
<dbReference type="Proteomes" id="UP000676336">
    <property type="component" value="Unassembled WGS sequence"/>
</dbReference>
<evidence type="ECO:0000313" key="2">
    <source>
        <dbReference type="Proteomes" id="UP000676336"/>
    </source>
</evidence>
<dbReference type="EMBL" id="CAJOBI010365569">
    <property type="protein sequence ID" value="CAF5228028.1"/>
    <property type="molecule type" value="Genomic_DNA"/>
</dbReference>
<evidence type="ECO:0000313" key="1">
    <source>
        <dbReference type="EMBL" id="CAF5228028.1"/>
    </source>
</evidence>